<evidence type="ECO:0000256" key="2">
    <source>
        <dbReference type="SAM" id="SignalP"/>
    </source>
</evidence>
<reference evidence="4 5" key="1">
    <citation type="submission" date="2022-11" db="EMBL/GenBank/DDBJ databases">
        <title>Minimal conservation of predation-associated metabolite biosynthetic gene clusters underscores biosynthetic potential of Myxococcota including descriptions for ten novel species: Archangium lansinium sp. nov., Myxococcus landrumus sp. nov., Nannocystis bai.</title>
        <authorList>
            <person name="Ahearne A."/>
            <person name="Stevens C."/>
            <person name="Phillips K."/>
        </authorList>
    </citation>
    <scope>NUCLEOTIDE SEQUENCE [LARGE SCALE GENOMIC DNA]</scope>
    <source>
        <strain evidence="4 5">MIWBW</strain>
    </source>
</reference>
<sequence>MNALPLLTLLALAQTPAPAKTTPTPNKETAAAAAQEPGGRILLAPKLGFFKTTTPLSGAFFLGAEAGYLTPLLGNRLAIVAEFNFHQPQVSGTLSDPQLPADAPYTLTEREMAILLSAVYRFEGTLLEGTLTPYVGAGPGLYLHRAETEAFGSTHIESETTVGFQLLGGAEYKLGPGGIFAEVHYHFTRVDFLTTGDVNLGGFLAAGVGYRLHL</sequence>
<dbReference type="Pfam" id="PF13505">
    <property type="entry name" value="OMP_b-brl"/>
    <property type="match status" value="1"/>
</dbReference>
<feature type="signal peptide" evidence="2">
    <location>
        <begin position="1"/>
        <end position="19"/>
    </location>
</feature>
<dbReference type="Gene3D" id="2.40.160.20">
    <property type="match status" value="1"/>
</dbReference>
<evidence type="ECO:0000259" key="3">
    <source>
        <dbReference type="Pfam" id="PF13505"/>
    </source>
</evidence>
<dbReference type="InterPro" id="IPR011250">
    <property type="entry name" value="OMP/PagP_B-barrel"/>
</dbReference>
<accession>A0ABT4AIT5</accession>
<feature type="chain" id="PRO_5046782242" evidence="2">
    <location>
        <begin position="20"/>
        <end position="214"/>
    </location>
</feature>
<organism evidence="4 5">
    <name type="scientific">Archangium lansingense</name>
    <dbReference type="NCBI Taxonomy" id="2995310"/>
    <lineage>
        <taxon>Bacteria</taxon>
        <taxon>Pseudomonadati</taxon>
        <taxon>Myxococcota</taxon>
        <taxon>Myxococcia</taxon>
        <taxon>Myxococcales</taxon>
        <taxon>Cystobacterineae</taxon>
        <taxon>Archangiaceae</taxon>
        <taxon>Archangium</taxon>
    </lineage>
</organism>
<feature type="domain" description="Outer membrane protein beta-barrel" evidence="3">
    <location>
        <begin position="30"/>
        <end position="211"/>
    </location>
</feature>
<comment type="caution">
    <text evidence="4">The sequence shown here is derived from an EMBL/GenBank/DDBJ whole genome shotgun (WGS) entry which is preliminary data.</text>
</comment>
<dbReference type="RefSeq" id="WP_267540192.1">
    <property type="nucleotide sequence ID" value="NZ_JAPNKA010000001.1"/>
</dbReference>
<dbReference type="SUPFAM" id="SSF56925">
    <property type="entry name" value="OMPA-like"/>
    <property type="match status" value="1"/>
</dbReference>
<gene>
    <name evidence="4" type="ORF">OV287_44835</name>
</gene>
<name>A0ABT4AIT5_9BACT</name>
<evidence type="ECO:0000313" key="5">
    <source>
        <dbReference type="Proteomes" id="UP001207654"/>
    </source>
</evidence>
<dbReference type="EMBL" id="JAPNKA010000001">
    <property type="protein sequence ID" value="MCY1081601.1"/>
    <property type="molecule type" value="Genomic_DNA"/>
</dbReference>
<evidence type="ECO:0000313" key="4">
    <source>
        <dbReference type="EMBL" id="MCY1081601.1"/>
    </source>
</evidence>
<dbReference type="InterPro" id="IPR027385">
    <property type="entry name" value="Beta-barrel_OMP"/>
</dbReference>
<dbReference type="Proteomes" id="UP001207654">
    <property type="component" value="Unassembled WGS sequence"/>
</dbReference>
<keyword evidence="1 2" id="KW-0732">Signal</keyword>
<proteinExistence type="predicted"/>
<evidence type="ECO:0000256" key="1">
    <source>
        <dbReference type="ARBA" id="ARBA00022729"/>
    </source>
</evidence>
<protein>
    <submittedName>
        <fullName evidence="4">Outer membrane beta-barrel protein</fullName>
    </submittedName>
</protein>
<keyword evidence="5" id="KW-1185">Reference proteome</keyword>